<feature type="domain" description="T-box" evidence="7">
    <location>
        <begin position="315"/>
        <end position="513"/>
    </location>
</feature>
<dbReference type="PROSITE" id="PS50252">
    <property type="entry name" value="TBOX_3"/>
    <property type="match status" value="1"/>
</dbReference>
<evidence type="ECO:0000313" key="8">
    <source>
        <dbReference type="EMBL" id="VDD83731.1"/>
    </source>
</evidence>
<evidence type="ECO:0000256" key="3">
    <source>
        <dbReference type="ARBA" id="ARBA00023163"/>
    </source>
</evidence>
<dbReference type="EMBL" id="UXSR01005819">
    <property type="protein sequence ID" value="VDD83731.1"/>
    <property type="molecule type" value="Genomic_DNA"/>
</dbReference>
<dbReference type="PANTHER" id="PTHR11267:SF181">
    <property type="entry name" value="OPTOMOTOR-BLIND PROTEIN"/>
    <property type="match status" value="1"/>
</dbReference>
<dbReference type="Pfam" id="PF00907">
    <property type="entry name" value="T-box"/>
    <property type="match status" value="1"/>
</dbReference>
<keyword evidence="3" id="KW-0804">Transcription</keyword>
<dbReference type="GO" id="GO:0000978">
    <property type="term" value="F:RNA polymerase II cis-regulatory region sequence-specific DNA binding"/>
    <property type="evidence" value="ECO:0007669"/>
    <property type="project" value="InterPro"/>
</dbReference>
<dbReference type="GO" id="GO:0045893">
    <property type="term" value="P:positive regulation of DNA-templated transcription"/>
    <property type="evidence" value="ECO:0007669"/>
    <property type="project" value="InterPro"/>
</dbReference>
<dbReference type="Gene3D" id="2.60.40.820">
    <property type="entry name" value="Transcription factor, T-box"/>
    <property type="match status" value="1"/>
</dbReference>
<evidence type="ECO:0000256" key="6">
    <source>
        <dbReference type="SAM" id="MobiDB-lite"/>
    </source>
</evidence>
<dbReference type="Proteomes" id="UP000267029">
    <property type="component" value="Unassembled WGS sequence"/>
</dbReference>
<dbReference type="STRING" id="53468.A0A0R3UPF8"/>
<keyword evidence="9" id="KW-1185">Reference proteome</keyword>
<protein>
    <recommendedName>
        <fullName evidence="7">T-box domain-containing protein</fullName>
    </recommendedName>
</protein>
<evidence type="ECO:0000256" key="5">
    <source>
        <dbReference type="PROSITE-ProRule" id="PRU00201"/>
    </source>
</evidence>
<dbReference type="CDD" id="cd00182">
    <property type="entry name" value="T-box"/>
    <property type="match status" value="1"/>
</dbReference>
<dbReference type="GO" id="GO:0005634">
    <property type="term" value="C:nucleus"/>
    <property type="evidence" value="ECO:0007669"/>
    <property type="project" value="UniProtKB-SubCell"/>
</dbReference>
<dbReference type="PRINTS" id="PR00937">
    <property type="entry name" value="TBOX"/>
</dbReference>
<keyword evidence="1" id="KW-0805">Transcription regulation</keyword>
<dbReference type="PANTHER" id="PTHR11267">
    <property type="entry name" value="T-BOX PROTEIN-RELATED"/>
    <property type="match status" value="1"/>
</dbReference>
<dbReference type="SUPFAM" id="SSF49417">
    <property type="entry name" value="p53-like transcription factors"/>
    <property type="match status" value="1"/>
</dbReference>
<sequence>MAEFIQQDLGHDIHDENITENSDSLGPCNPYLGLLNDTETPLAQHHFEHQLTDANYLPSGSQQFWPSGTLTEVSPQQTAPPNPIYSRQPFTAAFSHNPLQFEPNTTHMQQQHFDNMQFGGHPYDYNSLNAARQTQFTSPALSVNNRFNETTSMFVQHAPNPDPYPGSSYQIESRNLRKRHLERYASANSCPDPQPSTRMHYFMPASGIQANTPCSARPIRSVPPHITTTDVNVVAARPEEGTLSQTTSDVSNRRRLYVRNQVINVSFDTHLQLFRSLPPRTSLNEFMYAATKSYETICTGRQPFSKEEETTSLELIEKEMWKRLAIHTSEMITTKVGRRIFPHLSVNVSSLDPKAVYSIVVDLVQLQPNAMTYNEDGTWTTREATAQYPPPEGSPPLLYLAKDSPQNGEFWMTEGVDLKAAKIIHAKSAQQNMNMMFVHTQHQYMPRYHIFRHLEVKDFEEARNEFRMEQLRAVVVGSFFIPGTQFVAVTRYKNPEIVKVKVDENPFAAGSRKRKREDSSASNSN</sequence>
<accession>A0A0R3UPF8</accession>
<keyword evidence="2 5" id="KW-0238">DNA-binding</keyword>
<dbReference type="AlphaFoldDB" id="A0A0R3UPF8"/>
<dbReference type="InterPro" id="IPR046360">
    <property type="entry name" value="T-box_DNA-bd"/>
</dbReference>
<feature type="region of interest" description="Disordered" evidence="6">
    <location>
        <begin position="1"/>
        <end position="23"/>
    </location>
</feature>
<dbReference type="InterPro" id="IPR008967">
    <property type="entry name" value="p53-like_TF_DNA-bd_sf"/>
</dbReference>
<gene>
    <name evidence="8" type="ORF">MCOS_LOCUS9734</name>
</gene>
<dbReference type="InterPro" id="IPR001699">
    <property type="entry name" value="TF_T-box"/>
</dbReference>
<keyword evidence="4 5" id="KW-0539">Nucleus</keyword>
<organism evidence="8 9">
    <name type="scientific">Mesocestoides corti</name>
    <name type="common">Flatworm</name>
    <dbReference type="NCBI Taxonomy" id="53468"/>
    <lineage>
        <taxon>Eukaryota</taxon>
        <taxon>Metazoa</taxon>
        <taxon>Spiralia</taxon>
        <taxon>Lophotrochozoa</taxon>
        <taxon>Platyhelminthes</taxon>
        <taxon>Cestoda</taxon>
        <taxon>Eucestoda</taxon>
        <taxon>Cyclophyllidea</taxon>
        <taxon>Mesocestoididae</taxon>
        <taxon>Mesocestoides</taxon>
    </lineage>
</organism>
<evidence type="ECO:0000313" key="9">
    <source>
        <dbReference type="Proteomes" id="UP000267029"/>
    </source>
</evidence>
<dbReference type="GO" id="GO:0001708">
    <property type="term" value="P:cell fate specification"/>
    <property type="evidence" value="ECO:0007669"/>
    <property type="project" value="TreeGrafter"/>
</dbReference>
<evidence type="ECO:0000256" key="4">
    <source>
        <dbReference type="ARBA" id="ARBA00023242"/>
    </source>
</evidence>
<name>A0A0R3UPF8_MESCO</name>
<dbReference type="OrthoDB" id="7442607at2759"/>
<reference evidence="8 9" key="1">
    <citation type="submission" date="2018-10" db="EMBL/GenBank/DDBJ databases">
        <authorList>
            <consortium name="Pathogen Informatics"/>
        </authorList>
    </citation>
    <scope>NUCLEOTIDE SEQUENCE [LARGE SCALE GENOMIC DNA]</scope>
</reference>
<evidence type="ECO:0000259" key="7">
    <source>
        <dbReference type="PROSITE" id="PS50252"/>
    </source>
</evidence>
<evidence type="ECO:0000256" key="2">
    <source>
        <dbReference type="ARBA" id="ARBA00023125"/>
    </source>
</evidence>
<dbReference type="SMART" id="SM00425">
    <property type="entry name" value="TBOX"/>
    <property type="match status" value="1"/>
</dbReference>
<dbReference type="GO" id="GO:0000785">
    <property type="term" value="C:chromatin"/>
    <property type="evidence" value="ECO:0007669"/>
    <property type="project" value="TreeGrafter"/>
</dbReference>
<comment type="caution">
    <text evidence="5">Lacks conserved residue(s) required for the propagation of feature annotation.</text>
</comment>
<evidence type="ECO:0000256" key="1">
    <source>
        <dbReference type="ARBA" id="ARBA00023015"/>
    </source>
</evidence>
<dbReference type="InterPro" id="IPR036960">
    <property type="entry name" value="T-box_sf"/>
</dbReference>
<dbReference type="GO" id="GO:0000981">
    <property type="term" value="F:DNA-binding transcription factor activity, RNA polymerase II-specific"/>
    <property type="evidence" value="ECO:0007669"/>
    <property type="project" value="TreeGrafter"/>
</dbReference>
<comment type="subcellular location">
    <subcellularLocation>
        <location evidence="5">Nucleus</location>
    </subcellularLocation>
</comment>
<proteinExistence type="predicted"/>